<keyword evidence="4" id="KW-1185">Reference proteome</keyword>
<dbReference type="PROSITE" id="PS00070">
    <property type="entry name" value="ALDEHYDE_DEHYDR_CYS"/>
    <property type="match status" value="1"/>
</dbReference>
<evidence type="ECO:0000313" key="4">
    <source>
        <dbReference type="Proteomes" id="UP001592528"/>
    </source>
</evidence>
<organism evidence="3 4">
    <name type="scientific">Streptacidiphilus cavernicola</name>
    <dbReference type="NCBI Taxonomy" id="3342716"/>
    <lineage>
        <taxon>Bacteria</taxon>
        <taxon>Bacillati</taxon>
        <taxon>Actinomycetota</taxon>
        <taxon>Actinomycetes</taxon>
        <taxon>Kitasatosporales</taxon>
        <taxon>Streptomycetaceae</taxon>
        <taxon>Streptacidiphilus</taxon>
    </lineage>
</organism>
<dbReference type="InterPro" id="IPR016163">
    <property type="entry name" value="Ald_DH_C"/>
</dbReference>
<dbReference type="EMBL" id="JBHEZZ010000004">
    <property type="protein sequence ID" value="MFC1401411.1"/>
    <property type="molecule type" value="Genomic_DNA"/>
</dbReference>
<keyword evidence="1" id="KW-0560">Oxidoreductase</keyword>
<accession>A0ABV6UIX9</accession>
<reference evidence="3 4" key="1">
    <citation type="submission" date="2024-09" db="EMBL/GenBank/DDBJ databases">
        <authorList>
            <person name="Lee S.D."/>
        </authorList>
    </citation>
    <scope>NUCLEOTIDE SEQUENCE [LARGE SCALE GENOMIC DNA]</scope>
    <source>
        <strain evidence="3 4">N1-5</strain>
    </source>
</reference>
<dbReference type="Gene3D" id="3.40.605.10">
    <property type="entry name" value="Aldehyde Dehydrogenase, Chain A, domain 1"/>
    <property type="match status" value="1"/>
</dbReference>
<name>A0ABV6UIX9_9ACTN</name>
<dbReference type="Gene3D" id="3.40.309.10">
    <property type="entry name" value="Aldehyde Dehydrogenase, Chain A, domain 2"/>
    <property type="match status" value="1"/>
</dbReference>
<dbReference type="InterPro" id="IPR016161">
    <property type="entry name" value="Ald_DH/histidinol_DH"/>
</dbReference>
<dbReference type="SUPFAM" id="SSF53720">
    <property type="entry name" value="ALDH-like"/>
    <property type="match status" value="1"/>
</dbReference>
<dbReference type="InterPro" id="IPR015590">
    <property type="entry name" value="Aldehyde_DH_dom"/>
</dbReference>
<feature type="domain" description="Aldehyde dehydrogenase" evidence="2">
    <location>
        <begin position="14"/>
        <end position="480"/>
    </location>
</feature>
<gene>
    <name evidence="3" type="ORF">ACEZDJ_08935</name>
</gene>
<evidence type="ECO:0000313" key="3">
    <source>
        <dbReference type="EMBL" id="MFC1401411.1"/>
    </source>
</evidence>
<evidence type="ECO:0000259" key="2">
    <source>
        <dbReference type="Pfam" id="PF00171"/>
    </source>
</evidence>
<evidence type="ECO:0000256" key="1">
    <source>
        <dbReference type="ARBA" id="ARBA00023002"/>
    </source>
</evidence>
<dbReference type="PANTHER" id="PTHR11699">
    <property type="entry name" value="ALDEHYDE DEHYDROGENASE-RELATED"/>
    <property type="match status" value="1"/>
</dbReference>
<dbReference type="Proteomes" id="UP001592528">
    <property type="component" value="Unassembled WGS sequence"/>
</dbReference>
<sequence length="488" mass="51679">MSVKSVPRLVGGEWRMPADGRTLDVLDPADVRRVVARIPAMTAPEVTELYDRAAGAAAGWAALSPIDRAAVMSRAADTLRERHEEIAADLVAEMGKTRAEAEGEVEKAADFFDYYAGFARRPWGELLADGRPGTRTSVRREPVGVVLLVTPWNDPLLTPARKLAPALIAGNTVVLKPATQTPLVSLHLARALHDSGLPAGVLGVAVGSIRQIEEALLDDVRLDAVSFTGSTPVGRSLQRRLAGRNVRLQTELGGKNASAVLADADLELAVRTIASAAFGQTGQRCTATSRVVVDRAVAEQVVSGLVAQADALQVGPGEEKETVIGPLADPGHRDSVLEHIGRAAAQGAGIAAGGAAPEGEQYAHGCYVRPTVLVGVDREMDIWREEVFGPVIAVQVVDGFDAAVEAVNDSVYGLSSAVFTRDLRQAEAFSDRVRTGQVSVNLPTMGWDVHMPFGGFGDSGSPFKEQGSEALNFYTRVKTVAVRYDTGI</sequence>
<dbReference type="InterPro" id="IPR016160">
    <property type="entry name" value="Ald_DH_CS_CYS"/>
</dbReference>
<dbReference type="Pfam" id="PF00171">
    <property type="entry name" value="Aldedh"/>
    <property type="match status" value="1"/>
</dbReference>
<comment type="caution">
    <text evidence="3">The sequence shown here is derived from an EMBL/GenBank/DDBJ whole genome shotgun (WGS) entry which is preliminary data.</text>
</comment>
<protein>
    <submittedName>
        <fullName evidence="3">Aldehyde dehydrogenase</fullName>
    </submittedName>
</protein>
<proteinExistence type="predicted"/>
<dbReference type="InterPro" id="IPR016162">
    <property type="entry name" value="Ald_DH_N"/>
</dbReference>
<dbReference type="RefSeq" id="WP_030260109.1">
    <property type="nucleotide sequence ID" value="NZ_JBHEZZ010000004.1"/>
</dbReference>